<keyword evidence="3 8" id="KW-0812">Transmembrane</keyword>
<accession>A0A2T6BIK6</accession>
<dbReference type="HAMAP" id="MF_01430">
    <property type="entry name" value="OM_assembly_BamA"/>
    <property type="match status" value="1"/>
</dbReference>
<organism evidence="11 12">
    <name type="scientific">Litoreibacter ponti</name>
    <dbReference type="NCBI Taxonomy" id="1510457"/>
    <lineage>
        <taxon>Bacteria</taxon>
        <taxon>Pseudomonadati</taxon>
        <taxon>Pseudomonadota</taxon>
        <taxon>Alphaproteobacteria</taxon>
        <taxon>Rhodobacterales</taxon>
        <taxon>Roseobacteraceae</taxon>
        <taxon>Litoreibacter</taxon>
    </lineage>
</organism>
<protein>
    <recommendedName>
        <fullName evidence="8 9">Outer membrane protein assembly factor BamA</fullName>
    </recommendedName>
</protein>
<feature type="domain" description="POTRA" evidence="10">
    <location>
        <begin position="45"/>
        <end position="112"/>
    </location>
</feature>
<dbReference type="PANTHER" id="PTHR12815:SF23">
    <property type="entry name" value="OUTER MEMBRANE PROTEIN ASSEMBLY FACTOR BAMA"/>
    <property type="match status" value="1"/>
</dbReference>
<dbReference type="PANTHER" id="PTHR12815">
    <property type="entry name" value="SORTING AND ASSEMBLY MACHINERY SAMM50 PROTEIN FAMILY MEMBER"/>
    <property type="match status" value="1"/>
</dbReference>
<feature type="chain" id="PRO_5015793662" description="Outer membrane protein assembly factor BamA" evidence="8">
    <location>
        <begin position="43"/>
        <end position="781"/>
    </location>
</feature>
<dbReference type="InterPro" id="IPR039910">
    <property type="entry name" value="D15-like"/>
</dbReference>
<comment type="subcellular location">
    <subcellularLocation>
        <location evidence="8">Cell outer membrane</location>
    </subcellularLocation>
    <subcellularLocation>
        <location evidence="1">Membrane</location>
    </subcellularLocation>
</comment>
<evidence type="ECO:0000256" key="9">
    <source>
        <dbReference type="NCBIfam" id="TIGR03303"/>
    </source>
</evidence>
<keyword evidence="2 8" id="KW-1134">Transmembrane beta strand</keyword>
<reference evidence="11 12" key="1">
    <citation type="submission" date="2018-04" db="EMBL/GenBank/DDBJ databases">
        <title>Genomic Encyclopedia of Archaeal and Bacterial Type Strains, Phase II (KMG-II): from individual species to whole genera.</title>
        <authorList>
            <person name="Goeker M."/>
        </authorList>
    </citation>
    <scope>NUCLEOTIDE SEQUENCE [LARGE SCALE GENOMIC DNA]</scope>
    <source>
        <strain evidence="11 12">DSM 100977</strain>
    </source>
</reference>
<proteinExistence type="inferred from homology"/>
<sequence precursor="true">MKIAKAAQYTRHFLKIQCIRTVLIASAAIGSVAGLSQAPAYAQSFPVSSIEIEGNQRIEDATILSFLNVQPGQNVGAAQLNDALQRLQRSGLFETVDIVPAGNRLVVTVKEFPTINRVNIEGNKRLKDEDLLPLLQSQSRRVYNPSTAEADAALLAEGYNQAGRVAATVTPRIIPRSNNRVDLVFEIAEGDVVEVERISFVGNRAYSDRRLRRVIGSKQAGLLRSIIQSDTFLADRIAFDRQLLRDFYLSRGYVDFQVLSSTPELTRNRDGYFVTFRVREGQQFTVGEVTTFSDLPEIDIDEFQAVARLKPGQTYSPARVENTITRMERLAIQKGFNFIRVEPRITRNEADISLDVEFAVIRGPRVFVERIDIEGNATTLDRVIRRQFNTVEGDPFNPREIRDAAERIRALNYFSNVDVNTREGSGPEQVVVDVDVDETTTGSLGFGVSFSADAGTSFNVNFLERNFLGRGQTLGLSFDTGSDSQDTNVRFVEPAFLGRDLALGLTAYYRTTDQEFSDYDTLRVGFEPSLTFPVSENGRLTLSYQISRDSIKNVESTVSPIIRRDESSAYTSAVGYTYSYDTRRSGLNPTSGVLLQFGQKIAGIGGGLRYVQTTGLLAAETRVAREEVNLRAELEFGANTRLEGNSRITERFFLGPSKLRGFEGAGIGPRDPNTDDALGGNFFAVARLEADFPLGLPEEYGIRGGAFFDVGSVWGLDDVNCSTATSPNCVVDDGFSLRSVVGVSLLWDTQLGPLRFNFSRALVSEDFDKEQSFDLTVSTRF</sequence>
<dbReference type="PIRSF" id="PIRSF006076">
    <property type="entry name" value="OM_assembly_OMP85"/>
    <property type="match status" value="1"/>
</dbReference>
<comment type="caution">
    <text evidence="11">The sequence shown here is derived from an EMBL/GenBank/DDBJ whole genome shotgun (WGS) entry which is preliminary data.</text>
</comment>
<evidence type="ECO:0000256" key="2">
    <source>
        <dbReference type="ARBA" id="ARBA00022452"/>
    </source>
</evidence>
<keyword evidence="4 8" id="KW-0732">Signal</keyword>
<evidence type="ECO:0000256" key="6">
    <source>
        <dbReference type="ARBA" id="ARBA00023136"/>
    </source>
</evidence>
<evidence type="ECO:0000259" key="10">
    <source>
        <dbReference type="PROSITE" id="PS51779"/>
    </source>
</evidence>
<evidence type="ECO:0000313" key="11">
    <source>
        <dbReference type="EMBL" id="PTX55888.1"/>
    </source>
</evidence>
<dbReference type="Proteomes" id="UP000243978">
    <property type="component" value="Unassembled WGS sequence"/>
</dbReference>
<keyword evidence="12" id="KW-1185">Reference proteome</keyword>
<evidence type="ECO:0000256" key="3">
    <source>
        <dbReference type="ARBA" id="ARBA00022692"/>
    </source>
</evidence>
<dbReference type="AlphaFoldDB" id="A0A2T6BIK6"/>
<dbReference type="OrthoDB" id="9803054at2"/>
<dbReference type="InterPro" id="IPR023707">
    <property type="entry name" value="OM_assembly_BamA"/>
</dbReference>
<evidence type="ECO:0000256" key="1">
    <source>
        <dbReference type="ARBA" id="ARBA00004370"/>
    </source>
</evidence>
<keyword evidence="7 8" id="KW-0998">Cell outer membrane</keyword>
<dbReference type="NCBIfam" id="TIGR03303">
    <property type="entry name" value="OM_YaeT"/>
    <property type="match status" value="1"/>
</dbReference>
<dbReference type="PROSITE" id="PS51779">
    <property type="entry name" value="POTRA"/>
    <property type="match status" value="3"/>
</dbReference>
<dbReference type="Pfam" id="PF01103">
    <property type="entry name" value="Omp85"/>
    <property type="match status" value="1"/>
</dbReference>
<keyword evidence="6 8" id="KW-0472">Membrane</keyword>
<name>A0A2T6BIK6_9RHOB</name>
<evidence type="ECO:0000313" key="12">
    <source>
        <dbReference type="Proteomes" id="UP000243978"/>
    </source>
</evidence>
<dbReference type="EMBL" id="QBKS01000001">
    <property type="protein sequence ID" value="PTX55888.1"/>
    <property type="molecule type" value="Genomic_DNA"/>
</dbReference>
<evidence type="ECO:0000256" key="7">
    <source>
        <dbReference type="ARBA" id="ARBA00023237"/>
    </source>
</evidence>
<dbReference type="Gene3D" id="2.40.160.50">
    <property type="entry name" value="membrane protein fhac: a member of the omp85/tpsb transporter family"/>
    <property type="match status" value="1"/>
</dbReference>
<comment type="similarity">
    <text evidence="8">Belongs to the BamA family.</text>
</comment>
<dbReference type="Gene3D" id="3.10.20.310">
    <property type="entry name" value="membrane protein fhac"/>
    <property type="match status" value="5"/>
</dbReference>
<gene>
    <name evidence="8" type="primary">bamA</name>
    <name evidence="11" type="ORF">C8N43_0536</name>
</gene>
<feature type="domain" description="POTRA" evidence="10">
    <location>
        <begin position="366"/>
        <end position="439"/>
    </location>
</feature>
<dbReference type="InterPro" id="IPR034746">
    <property type="entry name" value="POTRA"/>
</dbReference>
<dbReference type="GO" id="GO:0043165">
    <property type="term" value="P:Gram-negative-bacterium-type cell outer membrane assembly"/>
    <property type="evidence" value="ECO:0007669"/>
    <property type="project" value="UniProtKB-UniRule"/>
</dbReference>
<dbReference type="RefSeq" id="WP_107844136.1">
    <property type="nucleotide sequence ID" value="NZ_QBKS01000001.1"/>
</dbReference>
<evidence type="ECO:0000256" key="8">
    <source>
        <dbReference type="HAMAP-Rule" id="MF_01430"/>
    </source>
</evidence>
<dbReference type="GO" id="GO:0009279">
    <property type="term" value="C:cell outer membrane"/>
    <property type="evidence" value="ECO:0007669"/>
    <property type="project" value="UniProtKB-SubCell"/>
</dbReference>
<dbReference type="InterPro" id="IPR010827">
    <property type="entry name" value="BamA/TamA_POTRA"/>
</dbReference>
<dbReference type="GO" id="GO:0051205">
    <property type="term" value="P:protein insertion into membrane"/>
    <property type="evidence" value="ECO:0007669"/>
    <property type="project" value="UniProtKB-UniRule"/>
</dbReference>
<comment type="subunit">
    <text evidence="8">Part of the Bam complex.</text>
</comment>
<evidence type="ECO:0000256" key="4">
    <source>
        <dbReference type="ARBA" id="ARBA00022729"/>
    </source>
</evidence>
<keyword evidence="5 8" id="KW-0677">Repeat</keyword>
<evidence type="ECO:0000256" key="5">
    <source>
        <dbReference type="ARBA" id="ARBA00022737"/>
    </source>
</evidence>
<dbReference type="InterPro" id="IPR000184">
    <property type="entry name" value="Bac_surfAg_D15"/>
</dbReference>
<feature type="domain" description="POTRA" evidence="10">
    <location>
        <begin position="113"/>
        <end position="190"/>
    </location>
</feature>
<feature type="signal peptide" evidence="8">
    <location>
        <begin position="1"/>
        <end position="42"/>
    </location>
</feature>
<comment type="function">
    <text evidence="8">Part of the outer membrane protein assembly complex, which is involved in assembly and insertion of beta-barrel proteins into the outer membrane.</text>
</comment>
<dbReference type="Pfam" id="PF07244">
    <property type="entry name" value="POTRA"/>
    <property type="match status" value="5"/>
</dbReference>